<evidence type="ECO:0000313" key="1">
    <source>
        <dbReference type="EMBL" id="GAY78410.1"/>
    </source>
</evidence>
<proteinExistence type="predicted"/>
<name>A0A4Y1ZHF5_9BACL</name>
<dbReference type="Proteomes" id="UP000319716">
    <property type="component" value="Unassembled WGS sequence"/>
</dbReference>
<protein>
    <submittedName>
        <fullName evidence="1">Uncharacterized protein</fullName>
    </submittedName>
</protein>
<comment type="caution">
    <text evidence="1">The sequence shown here is derived from an EMBL/GenBank/DDBJ whole genome shotgun (WGS) entry which is preliminary data.</text>
</comment>
<dbReference type="EMBL" id="BEXB01000048">
    <property type="protein sequence ID" value="GAY78410.1"/>
    <property type="molecule type" value="Genomic_DNA"/>
</dbReference>
<gene>
    <name evidence="1" type="ORF">NBRC111894_3964</name>
</gene>
<evidence type="ECO:0000313" key="2">
    <source>
        <dbReference type="Proteomes" id="UP000319716"/>
    </source>
</evidence>
<organism evidence="1 2">
    <name type="scientific">Sporolactobacillus inulinus</name>
    <dbReference type="NCBI Taxonomy" id="2078"/>
    <lineage>
        <taxon>Bacteria</taxon>
        <taxon>Bacillati</taxon>
        <taxon>Bacillota</taxon>
        <taxon>Bacilli</taxon>
        <taxon>Bacillales</taxon>
        <taxon>Sporolactobacillaceae</taxon>
        <taxon>Sporolactobacillus</taxon>
    </lineage>
</organism>
<accession>A0A4Y1ZHF5</accession>
<dbReference type="AlphaFoldDB" id="A0A4Y1ZHF5"/>
<sequence length="66" mass="7238">MVLTSGSFKLAKVPLQLAEVPFTISEDPVQLRGIFPSIYRIDLIHQPISADTLDPGCAIFFTCSKT</sequence>
<reference evidence="1 2" key="1">
    <citation type="submission" date="2017-11" db="EMBL/GenBank/DDBJ databases">
        <title>Draft Genome Sequence of Sporolactobacillus inulinus NBRC 111894 Isolated from Koso, a Japanese Sugar-Vegetable Fermented Beverage.</title>
        <authorList>
            <person name="Chiou T.Y."/>
            <person name="Oshima K."/>
            <person name="Suda W."/>
            <person name="Hattori M."/>
            <person name="Takahashi T."/>
        </authorList>
    </citation>
    <scope>NUCLEOTIDE SEQUENCE [LARGE SCALE GENOMIC DNA]</scope>
    <source>
        <strain evidence="1 2">NBRC111894</strain>
    </source>
</reference>